<evidence type="ECO:0000313" key="4">
    <source>
        <dbReference type="Proteomes" id="UP000286734"/>
    </source>
</evidence>
<proteinExistence type="predicted"/>
<comment type="caution">
    <text evidence="3">The sequence shown here is derived from an EMBL/GenBank/DDBJ whole genome shotgun (WGS) entry which is preliminary data.</text>
</comment>
<protein>
    <submittedName>
        <fullName evidence="3">DNA methyltransferase</fullName>
    </submittedName>
</protein>
<dbReference type="GO" id="GO:0032259">
    <property type="term" value="P:methylation"/>
    <property type="evidence" value="ECO:0007669"/>
    <property type="project" value="UniProtKB-KW"/>
</dbReference>
<dbReference type="RefSeq" id="WP_367621981.1">
    <property type="nucleotide sequence ID" value="NZ_PELP01000230.1"/>
</dbReference>
<dbReference type="AlphaFoldDB" id="A0A430R7V6"/>
<evidence type="ECO:0000259" key="2">
    <source>
        <dbReference type="Pfam" id="PF18135"/>
    </source>
</evidence>
<name>A0A430R7V6_THESC</name>
<dbReference type="Proteomes" id="UP000286734">
    <property type="component" value="Unassembled WGS sequence"/>
</dbReference>
<dbReference type="GO" id="GO:0008168">
    <property type="term" value="F:methyltransferase activity"/>
    <property type="evidence" value="ECO:0007669"/>
    <property type="project" value="UniProtKB-KW"/>
</dbReference>
<feature type="non-terminal residue" evidence="3">
    <location>
        <position position="1"/>
    </location>
</feature>
<organism evidence="3 4">
    <name type="scientific">Thermus scotoductus</name>
    <dbReference type="NCBI Taxonomy" id="37636"/>
    <lineage>
        <taxon>Bacteria</taxon>
        <taxon>Thermotogati</taxon>
        <taxon>Deinococcota</taxon>
        <taxon>Deinococci</taxon>
        <taxon>Thermales</taxon>
        <taxon>Thermaceae</taxon>
        <taxon>Thermus</taxon>
    </lineage>
</organism>
<feature type="region of interest" description="Disordered" evidence="1">
    <location>
        <begin position="423"/>
        <end position="486"/>
    </location>
</feature>
<accession>A0A430R7V6</accession>
<evidence type="ECO:0000256" key="1">
    <source>
        <dbReference type="SAM" id="MobiDB-lite"/>
    </source>
</evidence>
<feature type="domain" description="Type ISP restriction-modification enzyme LLaBIII C-terminal specificity" evidence="2">
    <location>
        <begin position="56"/>
        <end position="396"/>
    </location>
</feature>
<keyword evidence="3" id="KW-0808">Transferase</keyword>
<evidence type="ECO:0000313" key="3">
    <source>
        <dbReference type="EMBL" id="RTH03505.1"/>
    </source>
</evidence>
<dbReference type="EMBL" id="PELP01000230">
    <property type="protein sequence ID" value="RTH03505.1"/>
    <property type="molecule type" value="Genomic_DNA"/>
</dbReference>
<reference evidence="3 4" key="1">
    <citation type="journal article" date="2019" name="Extremophiles">
        <title>Biogeography of thermophiles and predominance of Thermus scotoductus in domestic water heaters.</title>
        <authorList>
            <person name="Wilpiszeski R.L."/>
            <person name="Zhang Z."/>
            <person name="House C.H."/>
        </authorList>
    </citation>
    <scope>NUCLEOTIDE SEQUENCE [LARGE SCALE GENOMIC DNA]</scope>
    <source>
        <strain evidence="3 4">34_S34</strain>
    </source>
</reference>
<keyword evidence="3" id="KW-0489">Methyltransferase</keyword>
<gene>
    <name evidence="3" type="ORF">CSW47_08530</name>
</gene>
<dbReference type="InterPro" id="IPR041635">
    <property type="entry name" value="Type_ISP_LLaBIII_C"/>
</dbReference>
<sequence length="486" mass="55195">VFYHRLAATTREEKLKELDELPPLKDIPFQEAPGDWQAPFVPEVGGVWARWPKLMDLFPWQHSGVEFKRTWPIGPTKQVLEERWAMLLEAPPEEKPRLFREERDRKVSREYRGIWSPARLPSLESLTSGEPPEAIVRYGYRSFDRAWAIADGRVCSYPRPPLWQTWSERQVYLTSLLTVPLGRGPALVATVYVPDRHHFRGSFGGKDVIPLFRDREGLEPNLTRGLLKLLEEAYGFPVSPDGFAAYVYALLAYPAYTERFAEELRVPGPRVPLTKDPSLFREGVELGAHLLWLHTYGERYAEGRSWPPKGRARWAKPPSAYPEGHSYDPEKRILLVGDGEVEDVAPEVYGFEVSGFFPVKSWLGFRQKNRRGRKSSPLDGIVPSKWTPDLGRELLELLWVLEKTLEIYPEQEELLQKVLEGPLFTADELPTPTPEQREPPGGEEGEPQEAKAVGEEEGGNGAKRVAQPTLLSLREASGDGVYGNQP</sequence>
<dbReference type="Pfam" id="PF18135">
    <property type="entry name" value="Type_ISP_C"/>
    <property type="match status" value="1"/>
</dbReference>